<evidence type="ECO:0000256" key="6">
    <source>
        <dbReference type="ARBA" id="ARBA00049033"/>
    </source>
</evidence>
<evidence type="ECO:0000256" key="8">
    <source>
        <dbReference type="HAMAP-Rule" id="MF_01543"/>
    </source>
</evidence>
<comment type="catalytic activity">
    <reaction evidence="6 8">
        <text>(6S)-5,6,7,8-tetrahydrofolate + formate + ATP = (6R)-10-formyltetrahydrofolate + ADP + phosphate</text>
        <dbReference type="Rhea" id="RHEA:20221"/>
        <dbReference type="ChEBI" id="CHEBI:15740"/>
        <dbReference type="ChEBI" id="CHEBI:30616"/>
        <dbReference type="ChEBI" id="CHEBI:43474"/>
        <dbReference type="ChEBI" id="CHEBI:57453"/>
        <dbReference type="ChEBI" id="CHEBI:195366"/>
        <dbReference type="ChEBI" id="CHEBI:456216"/>
        <dbReference type="EC" id="6.3.4.3"/>
    </reaction>
</comment>
<protein>
    <recommendedName>
        <fullName evidence="8">Formate--tetrahydrofolate ligase</fullName>
        <ecNumber evidence="8">6.3.4.3</ecNumber>
    </recommendedName>
    <alternativeName>
        <fullName evidence="8">Formyltetrahydrofolate synthetase</fullName>
        <shortName evidence="8">FHS</shortName>
        <shortName evidence="8">FTHFS</shortName>
    </alternativeName>
</protein>
<comment type="pathway">
    <text evidence="1 8">One-carbon metabolism; tetrahydrofolate interconversion.</text>
</comment>
<dbReference type="FunFam" id="3.10.410.10:FF:000001">
    <property type="entry name" value="Putative formate--tetrahydrofolate ligase"/>
    <property type="match status" value="1"/>
</dbReference>
<dbReference type="AlphaFoldDB" id="A0AAU8AMC7"/>
<dbReference type="PROSITE" id="PS00721">
    <property type="entry name" value="FTHFS_1"/>
    <property type="match status" value="1"/>
</dbReference>
<evidence type="ECO:0000256" key="4">
    <source>
        <dbReference type="ARBA" id="ARBA00022741"/>
    </source>
</evidence>
<reference evidence="9" key="1">
    <citation type="submission" date="2023-02" db="EMBL/GenBank/DDBJ databases">
        <title>Description and genomic characterization of Salipiger bruguierae sp. nov., isolated from the sediment of mangrove plant Bruguiera sexangula.</title>
        <authorList>
            <person name="Long M."/>
        </authorList>
    </citation>
    <scope>NUCLEOTIDE SEQUENCE</scope>
    <source>
        <strain evidence="9">H15</strain>
    </source>
</reference>
<dbReference type="Gene3D" id="3.30.1510.10">
    <property type="entry name" value="Domain 2, N(10)-formyltetrahydrofolate synthetase"/>
    <property type="match status" value="1"/>
</dbReference>
<evidence type="ECO:0000256" key="2">
    <source>
        <dbReference type="ARBA" id="ARBA00022563"/>
    </source>
</evidence>
<dbReference type="CDD" id="cd00477">
    <property type="entry name" value="FTHFS"/>
    <property type="match status" value="1"/>
</dbReference>
<dbReference type="NCBIfam" id="NF010030">
    <property type="entry name" value="PRK13505.1"/>
    <property type="match status" value="1"/>
</dbReference>
<dbReference type="Gene3D" id="3.10.410.10">
    <property type="entry name" value="Formyltetrahydrofolate synthetase, domain 3"/>
    <property type="match status" value="1"/>
</dbReference>
<dbReference type="InterPro" id="IPR020628">
    <property type="entry name" value="Formate_THF_ligase_CS"/>
</dbReference>
<dbReference type="InterPro" id="IPR027417">
    <property type="entry name" value="P-loop_NTPase"/>
</dbReference>
<organism evidence="9">
    <name type="scientific">Alloyangia sp. H15</name>
    <dbReference type="NCBI Taxonomy" id="3029062"/>
    <lineage>
        <taxon>Bacteria</taxon>
        <taxon>Pseudomonadati</taxon>
        <taxon>Pseudomonadota</taxon>
        <taxon>Alphaproteobacteria</taxon>
        <taxon>Rhodobacterales</taxon>
        <taxon>Roseobacteraceae</taxon>
        <taxon>Alloyangia</taxon>
    </lineage>
</organism>
<accession>A0AAU8AMC7</accession>
<keyword evidence="2 8" id="KW-0554">One-carbon metabolism</keyword>
<dbReference type="Gene3D" id="3.40.50.300">
    <property type="entry name" value="P-loop containing nucleotide triphosphate hydrolases"/>
    <property type="match status" value="1"/>
</dbReference>
<evidence type="ECO:0000256" key="5">
    <source>
        <dbReference type="ARBA" id="ARBA00022840"/>
    </source>
</evidence>
<dbReference type="Pfam" id="PF01268">
    <property type="entry name" value="FTHFS"/>
    <property type="match status" value="1"/>
</dbReference>
<evidence type="ECO:0000256" key="7">
    <source>
        <dbReference type="ARBA" id="ARBA00061363"/>
    </source>
</evidence>
<dbReference type="EC" id="6.3.4.3" evidence="8"/>
<name>A0AAU8AMC7_9RHOB</name>
<proteinExistence type="inferred from homology"/>
<dbReference type="GO" id="GO:0004329">
    <property type="term" value="F:formate-tetrahydrofolate ligase activity"/>
    <property type="evidence" value="ECO:0007669"/>
    <property type="project" value="UniProtKB-UniRule"/>
</dbReference>
<dbReference type="FunFam" id="3.30.1510.10:FF:000001">
    <property type="entry name" value="Formate--tetrahydrofolate ligase"/>
    <property type="match status" value="1"/>
</dbReference>
<dbReference type="HAMAP" id="MF_01543">
    <property type="entry name" value="FTHFS"/>
    <property type="match status" value="1"/>
</dbReference>
<feature type="binding site" evidence="8">
    <location>
        <begin position="65"/>
        <end position="72"/>
    </location>
    <ligand>
        <name>ATP</name>
        <dbReference type="ChEBI" id="CHEBI:30616"/>
    </ligand>
</feature>
<keyword evidence="5 8" id="KW-0067">ATP-binding</keyword>
<keyword evidence="4 8" id="KW-0547">Nucleotide-binding</keyword>
<gene>
    <name evidence="8" type="primary">fhs</name>
    <name evidence="9" type="ORF">PVT71_19545</name>
</gene>
<dbReference type="InterPro" id="IPR000559">
    <property type="entry name" value="Formate_THF_ligase"/>
</dbReference>
<evidence type="ECO:0000256" key="3">
    <source>
        <dbReference type="ARBA" id="ARBA00022598"/>
    </source>
</evidence>
<dbReference type="GO" id="GO:0005524">
    <property type="term" value="F:ATP binding"/>
    <property type="evidence" value="ECO:0007669"/>
    <property type="project" value="UniProtKB-UniRule"/>
</dbReference>
<dbReference type="GO" id="GO:0035999">
    <property type="term" value="P:tetrahydrofolate interconversion"/>
    <property type="evidence" value="ECO:0007669"/>
    <property type="project" value="UniProtKB-UniRule"/>
</dbReference>
<comment type="similarity">
    <text evidence="7 8">Belongs to the formate--tetrahydrofolate ligase family.</text>
</comment>
<evidence type="ECO:0000256" key="1">
    <source>
        <dbReference type="ARBA" id="ARBA00004777"/>
    </source>
</evidence>
<sequence length="556" mass="58923">MTTDIEIARAAEKLPIQEIGEKLGITGTDLIPYGHDKAKVSASFIAGLAGRRHGRLILVTAINPTPAGEGKTTTTVGLGDGLAAIGKKAAVCIREASLGPNFGMKGGAAGGGYAQVVPMEEMNLHFTGDFHAITAAHNLLAAMIDNHIHWGNALDIDLRRIVWRRVLDVNDRALRDVVTGLGGVPNGFPRQGGFDITVASEVMACLCLADDLVDLEQRLGDMIVAYRRDKAPVHARDLKADGAMAVLLKDALQPNLVQTLEHTPAFVHGGPFANIAHGCNSVIATKTALALADYVVTEAGFGADLGAEKFFDIKCRKAGLHPDCAVLVATVRALKMNGGVARAELGTEDVAAVKKGCANLGRHIENLRQFGVPVVVAINHFAGDTEAEIAAVKAYAEARGAEAHLCHHWAEGSKGITKLAERVAHIADGDAAQFAPIYPDEMPLWEKIETVAKRIYHAEEVTADPRILAQLAEWEEQGFGTLPVCMAKTQYSFSTDPKKLGAPTGHMVPVREVRLSAGAGFVVAICGDIMTMPGLPRVPAAETIRLNGAGEVEGLF</sequence>
<dbReference type="SUPFAM" id="SSF52540">
    <property type="entry name" value="P-loop containing nucleoside triphosphate hydrolases"/>
    <property type="match status" value="1"/>
</dbReference>
<dbReference type="PROSITE" id="PS00722">
    <property type="entry name" value="FTHFS_2"/>
    <property type="match status" value="1"/>
</dbReference>
<keyword evidence="3 8" id="KW-0436">Ligase</keyword>
<evidence type="ECO:0000313" key="9">
    <source>
        <dbReference type="EMBL" id="XCC95285.1"/>
    </source>
</evidence>
<dbReference type="RefSeq" id="WP_353474126.1">
    <property type="nucleotide sequence ID" value="NZ_CP123385.1"/>
</dbReference>
<dbReference type="EMBL" id="CP123385">
    <property type="protein sequence ID" value="XCC95285.1"/>
    <property type="molecule type" value="Genomic_DNA"/>
</dbReference>